<dbReference type="EMBL" id="JARAWC010000015">
    <property type="protein sequence ID" value="MDX2962241.1"/>
    <property type="molecule type" value="Genomic_DNA"/>
</dbReference>
<dbReference type="Proteomes" id="UP001272987">
    <property type="component" value="Unassembled WGS sequence"/>
</dbReference>
<gene>
    <name evidence="2" type="ORF">PV399_21370</name>
    <name evidence="3" type="ORF">PV666_17590</name>
</gene>
<sequence length="149" mass="15658">MRTKNRVLTLLAASALFAGSFLTLGATNAAAADWTFKKAGSETDGSFHIVAYNPSGEVAGTMDWDANPLPGGEPGDAFRVSDHLEDSWGMEATMTAPVAGLKATTRGQAAPYRSPWTRRDLREGTPVSIRLCAVRGTSSHCGGVYSGHA</sequence>
<dbReference type="GeneID" id="69804968"/>
<proteinExistence type="predicted"/>
<protein>
    <submittedName>
        <fullName evidence="2">Uncharacterized protein</fullName>
    </submittedName>
</protein>
<evidence type="ECO:0000313" key="2">
    <source>
        <dbReference type="EMBL" id="MDX2962241.1"/>
    </source>
</evidence>
<feature type="signal peptide" evidence="1">
    <location>
        <begin position="1"/>
        <end position="31"/>
    </location>
</feature>
<keyword evidence="4" id="KW-1185">Reference proteome</keyword>
<accession>A0AAP6EHD0</accession>
<evidence type="ECO:0000313" key="3">
    <source>
        <dbReference type="EMBL" id="MDX3019693.1"/>
    </source>
</evidence>
<dbReference type="Proteomes" id="UP001282288">
    <property type="component" value="Unassembled WGS sequence"/>
</dbReference>
<reference evidence="2 4" key="1">
    <citation type="journal article" date="2023" name="Microb. Genom.">
        <title>Mesoterricola silvestris gen. nov., sp. nov., Mesoterricola sediminis sp. nov., Geothrix oryzae sp. nov., Geothrix edaphica sp. nov., Geothrix rubra sp. nov., and Geothrix limicola sp. nov., six novel members of Acidobacteriota isolated from soils.</title>
        <authorList>
            <person name="Weisberg A.J."/>
            <person name="Pearce E."/>
            <person name="Kramer C.G."/>
            <person name="Chang J.H."/>
            <person name="Clarke C.R."/>
        </authorList>
    </citation>
    <scope>NUCLEOTIDE SEQUENCE</scope>
    <source>
        <strain evidence="3 4">NB05-1H</strain>
        <strain evidence="2">NRRL_B-16521</strain>
    </source>
</reference>
<name>A0AAP6EHD0_9ACTN</name>
<keyword evidence="1" id="KW-0732">Signal</keyword>
<organism evidence="2 5">
    <name type="scientific">Streptomyces acidiscabies</name>
    <dbReference type="NCBI Taxonomy" id="42234"/>
    <lineage>
        <taxon>Bacteria</taxon>
        <taxon>Bacillati</taxon>
        <taxon>Actinomycetota</taxon>
        <taxon>Actinomycetes</taxon>
        <taxon>Kitasatosporales</taxon>
        <taxon>Streptomycetaceae</taxon>
        <taxon>Streptomyces</taxon>
    </lineage>
</organism>
<dbReference type="AlphaFoldDB" id="A0AAP6EHD0"/>
<comment type="caution">
    <text evidence="2">The sequence shown here is derived from an EMBL/GenBank/DDBJ whole genome shotgun (WGS) entry which is preliminary data.</text>
</comment>
<dbReference type="EMBL" id="JARAWP010000010">
    <property type="protein sequence ID" value="MDX3019693.1"/>
    <property type="molecule type" value="Genomic_DNA"/>
</dbReference>
<evidence type="ECO:0000313" key="4">
    <source>
        <dbReference type="Proteomes" id="UP001272987"/>
    </source>
</evidence>
<evidence type="ECO:0000313" key="5">
    <source>
        <dbReference type="Proteomes" id="UP001282288"/>
    </source>
</evidence>
<evidence type="ECO:0000256" key="1">
    <source>
        <dbReference type="SAM" id="SignalP"/>
    </source>
</evidence>
<feature type="chain" id="PRO_5043055673" evidence="1">
    <location>
        <begin position="32"/>
        <end position="149"/>
    </location>
</feature>
<dbReference type="RefSeq" id="WP_010350762.1">
    <property type="nucleotide sequence ID" value="NZ_BCMK01000127.1"/>
</dbReference>